<comment type="subcellular location">
    <subcellularLocation>
        <location evidence="2">Cell membrane</location>
    </subcellularLocation>
    <subcellularLocation>
        <location evidence="1">Secreted</location>
        <location evidence="1">Cell wall</location>
    </subcellularLocation>
</comment>
<feature type="transmembrane region" description="Helical" evidence="16">
    <location>
        <begin position="437"/>
        <end position="456"/>
    </location>
</feature>
<dbReference type="InterPro" id="IPR050732">
    <property type="entry name" value="Beta-glucan_modifiers"/>
</dbReference>
<evidence type="ECO:0000256" key="14">
    <source>
        <dbReference type="ARBA" id="ARBA00042373"/>
    </source>
</evidence>
<dbReference type="InterPro" id="IPR000490">
    <property type="entry name" value="Glyco_hydro_17"/>
</dbReference>
<dbReference type="PANTHER" id="PTHR16631:SF17">
    <property type="entry name" value="GLUCAN ENDO-1,3-BETA-GLUCOSIDASE BTGC"/>
    <property type="match status" value="1"/>
</dbReference>
<keyword evidence="9" id="KW-0325">Glycoprotein</keyword>
<evidence type="ECO:0000256" key="10">
    <source>
        <dbReference type="ARBA" id="ARBA00023277"/>
    </source>
</evidence>
<keyword evidence="8 16" id="KW-0472">Membrane</keyword>
<evidence type="ECO:0000256" key="17">
    <source>
        <dbReference type="SAM" id="SignalP"/>
    </source>
</evidence>
<feature type="transmembrane region" description="Helical" evidence="16">
    <location>
        <begin position="311"/>
        <end position="329"/>
    </location>
</feature>
<feature type="signal peptide" evidence="17">
    <location>
        <begin position="1"/>
        <end position="20"/>
    </location>
</feature>
<evidence type="ECO:0000256" key="8">
    <source>
        <dbReference type="ARBA" id="ARBA00023136"/>
    </source>
</evidence>
<evidence type="ECO:0000256" key="12">
    <source>
        <dbReference type="ARBA" id="ARBA00023326"/>
    </source>
</evidence>
<evidence type="ECO:0000256" key="2">
    <source>
        <dbReference type="ARBA" id="ARBA00004236"/>
    </source>
</evidence>
<protein>
    <recommendedName>
        <fullName evidence="15">Endo-1,3-beta-glucanase btgC</fullName>
    </recommendedName>
    <alternativeName>
        <fullName evidence="14">Laminarinase btgC</fullName>
    </alternativeName>
</protein>
<feature type="transmembrane region" description="Helical" evidence="16">
    <location>
        <begin position="336"/>
        <end position="360"/>
    </location>
</feature>
<keyword evidence="4" id="KW-0134">Cell wall</keyword>
<evidence type="ECO:0000256" key="1">
    <source>
        <dbReference type="ARBA" id="ARBA00004191"/>
    </source>
</evidence>
<keyword evidence="5" id="KW-0964">Secreted</keyword>
<evidence type="ECO:0000256" key="15">
    <source>
        <dbReference type="ARBA" id="ARBA00043078"/>
    </source>
</evidence>
<dbReference type="GO" id="GO:0005886">
    <property type="term" value="C:plasma membrane"/>
    <property type="evidence" value="ECO:0007669"/>
    <property type="project" value="UniProtKB-SubCell"/>
</dbReference>
<accession>A0A840VIL2</accession>
<dbReference type="Pfam" id="PF00332">
    <property type="entry name" value="Glyco_hydro_17"/>
    <property type="match status" value="1"/>
</dbReference>
<comment type="function">
    <text evidence="13">Glucanases play a role in cell expansion during growth, in cell-cell fusion during mating, and in spore release during sporulation. This enzyme may be involved in beta-glucan degradation. Active on laminarin and lichenan.</text>
</comment>
<feature type="transmembrane region" description="Helical" evidence="16">
    <location>
        <begin position="514"/>
        <end position="534"/>
    </location>
</feature>
<dbReference type="GO" id="GO:0000272">
    <property type="term" value="P:polysaccharide catabolic process"/>
    <property type="evidence" value="ECO:0007669"/>
    <property type="project" value="UniProtKB-KW"/>
</dbReference>
<evidence type="ECO:0000256" key="3">
    <source>
        <dbReference type="ARBA" id="ARBA00022475"/>
    </source>
</evidence>
<dbReference type="InterPro" id="IPR017853">
    <property type="entry name" value="GH"/>
</dbReference>
<keyword evidence="16" id="KW-0812">Transmembrane</keyword>
<feature type="transmembrane region" description="Helical" evidence="16">
    <location>
        <begin position="462"/>
        <end position="480"/>
    </location>
</feature>
<dbReference type="Gene3D" id="3.20.20.80">
    <property type="entry name" value="Glycosidases"/>
    <property type="match status" value="1"/>
</dbReference>
<dbReference type="RefSeq" id="WP_183265113.1">
    <property type="nucleotide sequence ID" value="NZ_JACHFJ010000001.1"/>
</dbReference>
<dbReference type="AlphaFoldDB" id="A0A840VIL2"/>
<keyword evidence="6 17" id="KW-0732">Signal</keyword>
<evidence type="ECO:0000256" key="16">
    <source>
        <dbReference type="SAM" id="Phobius"/>
    </source>
</evidence>
<dbReference type="EMBL" id="JACHFJ010000001">
    <property type="protein sequence ID" value="MBB5372119.1"/>
    <property type="molecule type" value="Genomic_DNA"/>
</dbReference>
<evidence type="ECO:0000256" key="6">
    <source>
        <dbReference type="ARBA" id="ARBA00022729"/>
    </source>
</evidence>
<comment type="caution">
    <text evidence="18">The sequence shown here is derived from an EMBL/GenBank/DDBJ whole genome shotgun (WGS) entry which is preliminary data.</text>
</comment>
<dbReference type="Proteomes" id="UP000553706">
    <property type="component" value="Unassembled WGS sequence"/>
</dbReference>
<keyword evidence="19" id="KW-1185">Reference proteome</keyword>
<evidence type="ECO:0000313" key="19">
    <source>
        <dbReference type="Proteomes" id="UP000553706"/>
    </source>
</evidence>
<evidence type="ECO:0000256" key="9">
    <source>
        <dbReference type="ARBA" id="ARBA00023180"/>
    </source>
</evidence>
<keyword evidence="12" id="KW-0624">Polysaccharide degradation</keyword>
<reference evidence="18 19" key="1">
    <citation type="submission" date="2020-08" db="EMBL/GenBank/DDBJ databases">
        <title>Genomic Encyclopedia of Type Strains, Phase IV (KMG-IV): sequencing the most valuable type-strain genomes for metagenomic binning, comparative biology and taxonomic classification.</title>
        <authorList>
            <person name="Goeker M."/>
        </authorList>
    </citation>
    <scope>NUCLEOTIDE SEQUENCE [LARGE SCALE GENOMIC DNA]</scope>
    <source>
        <strain evidence="18 19">DSM 27026</strain>
    </source>
</reference>
<dbReference type="SUPFAM" id="SSF51445">
    <property type="entry name" value="(Trans)glycosidases"/>
    <property type="match status" value="1"/>
</dbReference>
<proteinExistence type="predicted"/>
<evidence type="ECO:0000256" key="11">
    <source>
        <dbReference type="ARBA" id="ARBA00023316"/>
    </source>
</evidence>
<evidence type="ECO:0000256" key="4">
    <source>
        <dbReference type="ARBA" id="ARBA00022512"/>
    </source>
</evidence>
<organism evidence="18 19">
    <name type="scientific">Acidocella aromatica</name>
    <dbReference type="NCBI Taxonomy" id="1303579"/>
    <lineage>
        <taxon>Bacteria</taxon>
        <taxon>Pseudomonadati</taxon>
        <taxon>Pseudomonadota</taxon>
        <taxon>Alphaproteobacteria</taxon>
        <taxon>Acetobacterales</taxon>
        <taxon>Acidocellaceae</taxon>
        <taxon>Acidocella</taxon>
    </lineage>
</organism>
<dbReference type="GO" id="GO:0004553">
    <property type="term" value="F:hydrolase activity, hydrolyzing O-glycosyl compounds"/>
    <property type="evidence" value="ECO:0007669"/>
    <property type="project" value="InterPro"/>
</dbReference>
<evidence type="ECO:0000256" key="5">
    <source>
        <dbReference type="ARBA" id="ARBA00022525"/>
    </source>
</evidence>
<feature type="chain" id="PRO_5032385343" description="Endo-1,3-beta-glucanase btgC" evidence="17">
    <location>
        <begin position="21"/>
        <end position="540"/>
    </location>
</feature>
<keyword evidence="16" id="KW-1133">Transmembrane helix</keyword>
<evidence type="ECO:0000313" key="18">
    <source>
        <dbReference type="EMBL" id="MBB5372119.1"/>
    </source>
</evidence>
<dbReference type="PANTHER" id="PTHR16631">
    <property type="entry name" value="GLUCAN 1,3-BETA-GLUCOSIDASE"/>
    <property type="match status" value="1"/>
</dbReference>
<keyword evidence="11" id="KW-0961">Cell wall biogenesis/degradation</keyword>
<keyword evidence="7" id="KW-0378">Hydrolase</keyword>
<dbReference type="GO" id="GO:0071555">
    <property type="term" value="P:cell wall organization"/>
    <property type="evidence" value="ECO:0007669"/>
    <property type="project" value="UniProtKB-KW"/>
</dbReference>
<keyword evidence="3" id="KW-1003">Cell membrane</keyword>
<feature type="transmembrane region" description="Helical" evidence="16">
    <location>
        <begin position="380"/>
        <end position="401"/>
    </location>
</feature>
<name>A0A840VIL2_9PROT</name>
<sequence>MIKTFLACVLLSLLTFAMWANPNQPQAGDVTMPPGKFNSLSYGPYQRWQSPFSTDYPTGAEVAKDLKLIATESNGIRTYSSSHGDYDIGALAKQAGLKVWLGIWLSGNTADNAKEIAAGIAEANAHPDVITRVIVGNEVLLRRDLSVDDLIKNIDYVRARVKQPVAYADVTDFWKKFPQVAPHVDVVMIHFLPYWEDTPLSVDGALAAIQSTIEQFKTMFPGKQISIGETGWPSAGRWRGPAATGRVQEAVFLRRFATLAARDGVDYNLIEAFDQNWKTSEGVAGANWGIWTAGRQPKFPLNGPVVENPQWPWYAGFAALAGVLLFAAVGFRDLRLVLPAFALGNGLAVACVGTLPYLNVYWHHLGVLFTPREASLPYETWMLLDALVNLPLQALFALLAIRRVDALLAGRALPPVTTGAAVLAGLRRFRLAVNYDSLWFIFLVSAAVFQSLLVFDGRYRDAPTPVFIVPVIAAVLRFWSKDKPQQMGWEEIAAAAFLAVLALADMVVEGPSNLVFIIWNIEALVIAAPVLAALRQAHRS</sequence>
<gene>
    <name evidence="18" type="ORF">HNP71_000343</name>
</gene>
<keyword evidence="10" id="KW-0119">Carbohydrate metabolism</keyword>
<evidence type="ECO:0000256" key="13">
    <source>
        <dbReference type="ARBA" id="ARBA00037649"/>
    </source>
</evidence>
<evidence type="ECO:0000256" key="7">
    <source>
        <dbReference type="ARBA" id="ARBA00022801"/>
    </source>
</evidence>